<dbReference type="Pfam" id="PF00639">
    <property type="entry name" value="Rotamase"/>
    <property type="match status" value="1"/>
</dbReference>
<comment type="subcellular location">
    <subcellularLocation>
        <location evidence="1">Cell inner membrane</location>
        <topology evidence="1">Single-pass type II membrane protein</topology>
        <orientation evidence="1">Periplasmic side</orientation>
    </subcellularLocation>
</comment>
<comment type="similarity">
    <text evidence="8">Belongs to the PpiD chaperone family.</text>
</comment>
<evidence type="ECO:0000256" key="6">
    <source>
        <dbReference type="ARBA" id="ARBA00023136"/>
    </source>
</evidence>
<organism evidence="14 15">
    <name type="scientific">Paucidesulfovibrio gracilis DSM 16080</name>
    <dbReference type="NCBI Taxonomy" id="1121449"/>
    <lineage>
        <taxon>Bacteria</taxon>
        <taxon>Pseudomonadati</taxon>
        <taxon>Thermodesulfobacteriota</taxon>
        <taxon>Desulfovibrionia</taxon>
        <taxon>Desulfovibrionales</taxon>
        <taxon>Desulfovibrionaceae</taxon>
        <taxon>Paucidesulfovibrio</taxon>
    </lineage>
</organism>
<keyword evidence="4 12" id="KW-0812">Transmembrane</keyword>
<evidence type="ECO:0000256" key="3">
    <source>
        <dbReference type="ARBA" id="ARBA00022519"/>
    </source>
</evidence>
<evidence type="ECO:0000256" key="7">
    <source>
        <dbReference type="ARBA" id="ARBA00023186"/>
    </source>
</evidence>
<dbReference type="Gene3D" id="3.10.50.40">
    <property type="match status" value="1"/>
</dbReference>
<dbReference type="InterPro" id="IPR046357">
    <property type="entry name" value="PPIase_dom_sf"/>
</dbReference>
<dbReference type="EMBL" id="FUYC01000006">
    <property type="protein sequence ID" value="SKA83078.1"/>
    <property type="molecule type" value="Genomic_DNA"/>
</dbReference>
<dbReference type="PANTHER" id="PTHR47529">
    <property type="entry name" value="PEPTIDYL-PROLYL CIS-TRANS ISOMERASE D"/>
    <property type="match status" value="1"/>
</dbReference>
<dbReference type="SUPFAM" id="SSF109998">
    <property type="entry name" value="Triger factor/SurA peptide-binding domain-like"/>
    <property type="match status" value="1"/>
</dbReference>
<proteinExistence type="inferred from homology"/>
<evidence type="ECO:0000256" key="9">
    <source>
        <dbReference type="ARBA" id="ARBA00040743"/>
    </source>
</evidence>
<dbReference type="AlphaFoldDB" id="A0A1T4X1R9"/>
<dbReference type="InterPro" id="IPR027304">
    <property type="entry name" value="Trigger_fact/SurA_dom_sf"/>
</dbReference>
<dbReference type="InterPro" id="IPR000297">
    <property type="entry name" value="PPIase_PpiC"/>
</dbReference>
<dbReference type="InterPro" id="IPR052029">
    <property type="entry name" value="PpiD_chaperone"/>
</dbReference>
<evidence type="ECO:0000256" key="12">
    <source>
        <dbReference type="SAM" id="Phobius"/>
    </source>
</evidence>
<evidence type="ECO:0000256" key="5">
    <source>
        <dbReference type="ARBA" id="ARBA00022989"/>
    </source>
</evidence>
<dbReference type="STRING" id="1121449.SAMN02745704_01592"/>
<keyword evidence="11" id="KW-0697">Rotamase</keyword>
<dbReference type="PANTHER" id="PTHR47529:SF1">
    <property type="entry name" value="PERIPLASMIC CHAPERONE PPID"/>
    <property type="match status" value="1"/>
</dbReference>
<evidence type="ECO:0000256" key="4">
    <source>
        <dbReference type="ARBA" id="ARBA00022692"/>
    </source>
</evidence>
<feature type="domain" description="PpiC" evidence="13">
    <location>
        <begin position="245"/>
        <end position="345"/>
    </location>
</feature>
<sequence>MLDKMRENAQSWGIKILFGIIILAFIFAFGSPQDSGETVVAYVNGDPIGVDDFQKSLPRTANQNPDIKRSVLFQMVNELLFQQVARENGITVSDAELVRQINANPQFQTNGAFDLERYKTIMGGHPEDFEHRQRLNLLMGKVNRFAALPAMPSQEQVRGLFLWQNEQAVVEYGAVNPLNFLNQVEAHADEIKAYYEKNQAAFTQPAKADFQYVTFTPAALAPNQTVTEEEIQTYYDEVGQTLISEKRYQFRHLLLPMGPQPTQEDFNALQKKMEGIQKRLEQGDAFQDLAKEFALAEDPAPGQAIWMKPAEMPQPVANALTGLENGEVSQPLVTKAGLQLVQLVDKELPRPLTLEEARPIIQKQLAQEKASKVLGDKLEETISQMNQGVELDQIAENLNLSIGESGPLTREELVAEFGLSDEAADTLVTLMDGTTTKTPLRLGNGGYLVARKTAELPEVVMPMEQVSEQIAADIRRKKAAELAKEKAEEILVQASKGQEPDLGVLSVSMHRSEPFVRSGQLQGIQVDPALTNEAFTVQPGNWLPSVYTSSAGFVVARLVEKLPASEELWEQQREGWKDAAREIYRREVYQAMGNSLFERANNQGGIELIRPDLLN</sequence>
<evidence type="ECO:0000256" key="8">
    <source>
        <dbReference type="ARBA" id="ARBA00038408"/>
    </source>
</evidence>
<keyword evidence="5 12" id="KW-1133">Transmembrane helix</keyword>
<accession>A0A1T4X1R9</accession>
<keyword evidence="3" id="KW-0997">Cell inner membrane</keyword>
<dbReference type="PROSITE" id="PS50198">
    <property type="entry name" value="PPIC_PPIASE_2"/>
    <property type="match status" value="1"/>
</dbReference>
<dbReference type="Proteomes" id="UP000190027">
    <property type="component" value="Unassembled WGS sequence"/>
</dbReference>
<evidence type="ECO:0000256" key="2">
    <source>
        <dbReference type="ARBA" id="ARBA00022475"/>
    </source>
</evidence>
<dbReference type="GO" id="GO:0003755">
    <property type="term" value="F:peptidyl-prolyl cis-trans isomerase activity"/>
    <property type="evidence" value="ECO:0007669"/>
    <property type="project" value="UniProtKB-KW"/>
</dbReference>
<dbReference type="GO" id="GO:0005886">
    <property type="term" value="C:plasma membrane"/>
    <property type="evidence" value="ECO:0007669"/>
    <property type="project" value="UniProtKB-SubCell"/>
</dbReference>
<keyword evidence="6 12" id="KW-0472">Membrane</keyword>
<dbReference type="Pfam" id="PF13145">
    <property type="entry name" value="Rotamase_2"/>
    <property type="match status" value="1"/>
</dbReference>
<evidence type="ECO:0000256" key="10">
    <source>
        <dbReference type="ARBA" id="ARBA00042775"/>
    </source>
</evidence>
<evidence type="ECO:0000313" key="15">
    <source>
        <dbReference type="Proteomes" id="UP000190027"/>
    </source>
</evidence>
<evidence type="ECO:0000256" key="11">
    <source>
        <dbReference type="PROSITE-ProRule" id="PRU00278"/>
    </source>
</evidence>
<reference evidence="14 15" key="1">
    <citation type="submission" date="2017-02" db="EMBL/GenBank/DDBJ databases">
        <authorList>
            <person name="Peterson S.W."/>
        </authorList>
    </citation>
    <scope>NUCLEOTIDE SEQUENCE [LARGE SCALE GENOMIC DNA]</scope>
    <source>
        <strain evidence="14 15">DSM 16080</strain>
    </source>
</reference>
<keyword evidence="11 14" id="KW-0413">Isomerase</keyword>
<evidence type="ECO:0000256" key="1">
    <source>
        <dbReference type="ARBA" id="ARBA00004382"/>
    </source>
</evidence>
<dbReference type="OrthoDB" id="9812372at2"/>
<keyword evidence="2" id="KW-1003">Cell membrane</keyword>
<dbReference type="Pfam" id="PF13624">
    <property type="entry name" value="SurA_N_3"/>
    <property type="match status" value="1"/>
</dbReference>
<feature type="transmembrane region" description="Helical" evidence="12">
    <location>
        <begin position="12"/>
        <end position="30"/>
    </location>
</feature>
<name>A0A1T4X1R9_9BACT</name>
<dbReference type="RefSeq" id="WP_078717164.1">
    <property type="nucleotide sequence ID" value="NZ_FUYC01000006.1"/>
</dbReference>
<protein>
    <recommendedName>
        <fullName evidence="9">Periplasmic chaperone PpiD</fullName>
    </recommendedName>
    <alternativeName>
        <fullName evidence="10">Periplasmic folding chaperone</fullName>
    </alternativeName>
</protein>
<dbReference type="Gene3D" id="1.10.4030.10">
    <property type="entry name" value="Porin chaperone SurA, peptide-binding domain"/>
    <property type="match status" value="1"/>
</dbReference>
<evidence type="ECO:0000313" key="14">
    <source>
        <dbReference type="EMBL" id="SKA83078.1"/>
    </source>
</evidence>
<keyword evidence="15" id="KW-1185">Reference proteome</keyword>
<gene>
    <name evidence="14" type="ORF">SAMN02745704_01592</name>
</gene>
<dbReference type="SUPFAM" id="SSF54534">
    <property type="entry name" value="FKBP-like"/>
    <property type="match status" value="1"/>
</dbReference>
<keyword evidence="7" id="KW-0143">Chaperone</keyword>
<evidence type="ECO:0000259" key="13">
    <source>
        <dbReference type="PROSITE" id="PS50198"/>
    </source>
</evidence>